<dbReference type="InterPro" id="IPR001387">
    <property type="entry name" value="Cro/C1-type_HTH"/>
</dbReference>
<evidence type="ECO:0000313" key="5">
    <source>
        <dbReference type="Proteomes" id="UP000649829"/>
    </source>
</evidence>
<comment type="caution">
    <text evidence="4">The sequence shown here is derived from an EMBL/GenBank/DDBJ whole genome shotgun (WGS) entry which is preliminary data.</text>
</comment>
<dbReference type="InterPro" id="IPR010982">
    <property type="entry name" value="Lambda_DNA-bd_dom_sf"/>
</dbReference>
<name>A0A917SNI8_9RHOB</name>
<dbReference type="InterPro" id="IPR050400">
    <property type="entry name" value="Bact_Cytoskel_RodZ"/>
</dbReference>
<feature type="region of interest" description="Disordered" evidence="1">
    <location>
        <begin position="109"/>
        <end position="141"/>
    </location>
</feature>
<proteinExistence type="predicted"/>
<dbReference type="PANTHER" id="PTHR34475">
    <property type="match status" value="1"/>
</dbReference>
<evidence type="ECO:0000256" key="1">
    <source>
        <dbReference type="SAM" id="MobiDB-lite"/>
    </source>
</evidence>
<feature type="compositionally biased region" description="Basic and acidic residues" evidence="1">
    <location>
        <begin position="119"/>
        <end position="137"/>
    </location>
</feature>
<evidence type="ECO:0000259" key="3">
    <source>
        <dbReference type="Pfam" id="PF13464"/>
    </source>
</evidence>
<feature type="region of interest" description="Disordered" evidence="1">
    <location>
        <begin position="194"/>
        <end position="217"/>
    </location>
</feature>
<dbReference type="Proteomes" id="UP000649829">
    <property type="component" value="Unassembled WGS sequence"/>
</dbReference>
<feature type="domain" description="Cytoskeleton protein RodZ-like C-terminal" evidence="3">
    <location>
        <begin position="316"/>
        <end position="383"/>
    </location>
</feature>
<evidence type="ECO:0000313" key="4">
    <source>
        <dbReference type="EMBL" id="GGL90724.1"/>
    </source>
</evidence>
<dbReference type="AlphaFoldDB" id="A0A917SNI8"/>
<dbReference type="Gene3D" id="1.10.260.40">
    <property type="entry name" value="lambda repressor-like DNA-binding domains"/>
    <property type="match status" value="1"/>
</dbReference>
<evidence type="ECO:0000256" key="2">
    <source>
        <dbReference type="SAM" id="Phobius"/>
    </source>
</evidence>
<accession>A0A917SNI8</accession>
<dbReference type="GO" id="GO:0003677">
    <property type="term" value="F:DNA binding"/>
    <property type="evidence" value="ECO:0007669"/>
    <property type="project" value="InterPro"/>
</dbReference>
<reference evidence="4" key="1">
    <citation type="journal article" date="2014" name="Int. J. Syst. Evol. Microbiol.">
        <title>Complete genome sequence of Corynebacterium casei LMG S-19264T (=DSM 44701T), isolated from a smear-ripened cheese.</title>
        <authorList>
            <consortium name="US DOE Joint Genome Institute (JGI-PGF)"/>
            <person name="Walter F."/>
            <person name="Albersmeier A."/>
            <person name="Kalinowski J."/>
            <person name="Ruckert C."/>
        </authorList>
    </citation>
    <scope>NUCLEOTIDE SEQUENCE</scope>
    <source>
        <strain evidence="4">CGMCC 1.6293</strain>
    </source>
</reference>
<dbReference type="Pfam" id="PF13413">
    <property type="entry name" value="HTH_25"/>
    <property type="match status" value="1"/>
</dbReference>
<feature type="compositionally biased region" description="Low complexity" evidence="1">
    <location>
        <begin position="195"/>
        <end position="206"/>
    </location>
</feature>
<dbReference type="PANTHER" id="PTHR34475:SF1">
    <property type="entry name" value="CYTOSKELETON PROTEIN RODZ"/>
    <property type="match status" value="1"/>
</dbReference>
<feature type="transmembrane region" description="Helical" evidence="2">
    <location>
        <begin position="158"/>
        <end position="178"/>
    </location>
</feature>
<dbReference type="InterPro" id="IPR025194">
    <property type="entry name" value="RodZ-like_C"/>
</dbReference>
<keyword evidence="2" id="KW-0472">Membrane</keyword>
<keyword evidence="2" id="KW-0812">Transmembrane</keyword>
<dbReference type="Pfam" id="PF13464">
    <property type="entry name" value="RodZ_C"/>
    <property type="match status" value="1"/>
</dbReference>
<dbReference type="CDD" id="cd00093">
    <property type="entry name" value="HTH_XRE"/>
    <property type="match status" value="1"/>
</dbReference>
<keyword evidence="5" id="KW-1185">Reference proteome</keyword>
<reference evidence="4" key="2">
    <citation type="submission" date="2020-09" db="EMBL/GenBank/DDBJ databases">
        <authorList>
            <person name="Sun Q."/>
            <person name="Zhou Y."/>
        </authorList>
    </citation>
    <scope>NUCLEOTIDE SEQUENCE</scope>
    <source>
        <strain evidence="4">CGMCC 1.6293</strain>
    </source>
</reference>
<protein>
    <submittedName>
        <fullName evidence="4">4-hydroxy-3-methylbut-2-en-1-yl diphosphate synthase</fullName>
    </submittedName>
</protein>
<dbReference type="EMBL" id="BMLF01000001">
    <property type="protein sequence ID" value="GGL90724.1"/>
    <property type="molecule type" value="Genomic_DNA"/>
</dbReference>
<organism evidence="4 5">
    <name type="scientific">Pseudooceanicola nanhaiensis</name>
    <dbReference type="NCBI Taxonomy" id="375761"/>
    <lineage>
        <taxon>Bacteria</taxon>
        <taxon>Pseudomonadati</taxon>
        <taxon>Pseudomonadota</taxon>
        <taxon>Alphaproteobacteria</taxon>
        <taxon>Rhodobacterales</taxon>
        <taxon>Paracoccaceae</taxon>
        <taxon>Pseudooceanicola</taxon>
    </lineage>
</organism>
<gene>
    <name evidence="4" type="ORF">GCM10011534_11040</name>
</gene>
<keyword evidence="2" id="KW-1133">Transmembrane helix</keyword>
<sequence length="427" mass="46067">MGQFRTMRRRYQPDIDTREAQPRGFDDFELKLGDVMRGERATMGKSLLDVQRELRIKASYISAIENCDPDAFDTPGFIAGYVRSYARYLNMNPDEVFAAFCAESGFSTPHGVSAQASSRRKDDPIIGRTLPAEKDPFMRPGTPFVPERDGFLARIEPSAIGSAFVLLALIAGLGYGAWSVLNEVQRVQVAPSENTPDVLTDLDPLDGATRPKPEDVANAEASGVFSPPAEALDRLYRPQALDVPVMVARDAPISTLDPARIGTYASDLRPGGETSDSLVDDALRRAVAETETGTEEVTPFTPRVVEAAAPGVSVFAVRPAWIRIRAANGSIIFEKILDAGESYDLPQTEDAPVLRAGMAGSLYFRVNGELYGPAGQGTSTIRDVALSVTDLTGKYQVADLTADPEAARVVAEAQVAEPTPAVQVQQD</sequence>